<evidence type="ECO:0000256" key="1">
    <source>
        <dbReference type="ARBA" id="ARBA00004448"/>
    </source>
</evidence>
<evidence type="ECO:0000256" key="8">
    <source>
        <dbReference type="ARBA" id="ARBA00023136"/>
    </source>
</evidence>
<evidence type="ECO:0000256" key="4">
    <source>
        <dbReference type="ARBA" id="ARBA00022692"/>
    </source>
</evidence>
<accession>A0A6J1NII4</accession>
<protein>
    <recommendedName>
        <fullName evidence="3">Transmembrane protein 186</fullName>
    </recommendedName>
</protein>
<proteinExistence type="inferred from homology"/>
<reference evidence="10" key="1">
    <citation type="submission" date="2025-08" db="UniProtKB">
        <authorList>
            <consortium name="RefSeq"/>
        </authorList>
    </citation>
    <scope>IDENTIFICATION</scope>
</reference>
<dbReference type="PANTHER" id="PTHR13603:SF1">
    <property type="entry name" value="TRANSMEMBRANE PROTEIN 186"/>
    <property type="match status" value="1"/>
</dbReference>
<evidence type="ECO:0000256" key="2">
    <source>
        <dbReference type="ARBA" id="ARBA00007020"/>
    </source>
</evidence>
<keyword evidence="6" id="KW-1133">Transmembrane helix</keyword>
<name>A0A6J1NII4_BICAN</name>
<dbReference type="PANTHER" id="PTHR13603">
    <property type="entry name" value="TRANSMEMBRANE PROTEIN 186"/>
    <property type="match status" value="1"/>
</dbReference>
<evidence type="ECO:0000256" key="5">
    <source>
        <dbReference type="ARBA" id="ARBA00022792"/>
    </source>
</evidence>
<keyword evidence="5" id="KW-0999">Mitochondrion inner membrane</keyword>
<comment type="subcellular location">
    <subcellularLocation>
        <location evidence="1">Mitochondrion inner membrane</location>
        <topology evidence="1">Multi-pass membrane protein</topology>
    </subcellularLocation>
</comment>
<comment type="similarity">
    <text evidence="2">Belongs to the TMEM186 family.</text>
</comment>
<dbReference type="AlphaFoldDB" id="A0A6J1NII4"/>
<dbReference type="Proteomes" id="UP001652582">
    <property type="component" value="Chromosome 11"/>
</dbReference>
<gene>
    <name evidence="10" type="primary">LOC112052065</name>
</gene>
<dbReference type="RefSeq" id="XP_023946744.2">
    <property type="nucleotide sequence ID" value="XM_024090976.2"/>
</dbReference>
<dbReference type="OrthoDB" id="6147888at2759"/>
<keyword evidence="4" id="KW-0812">Transmembrane</keyword>
<dbReference type="InterPro" id="IPR026571">
    <property type="entry name" value="Tmem186"/>
</dbReference>
<keyword evidence="9" id="KW-1185">Reference proteome</keyword>
<evidence type="ECO:0000256" key="6">
    <source>
        <dbReference type="ARBA" id="ARBA00022989"/>
    </source>
</evidence>
<keyword evidence="7" id="KW-0496">Mitochondrion</keyword>
<sequence>MLYSKLHTILRNFSSTVKGNPAEQCRFDHVFSFPTVKYIALINRLKIYQLYATGLVIPSSGLMELCNVVSENTFFISSYIGLTGAAVLTLGTFPFRNIIGHLYISEDDKKIKISSVGFSGKRIDRIVDVDDWIPLLEMEPKKTDALFLSPQLRDGTKYKLFIKFGVVRNPARMSHILE</sequence>
<dbReference type="GO" id="GO:0005743">
    <property type="term" value="C:mitochondrial inner membrane"/>
    <property type="evidence" value="ECO:0007669"/>
    <property type="project" value="UniProtKB-SubCell"/>
</dbReference>
<evidence type="ECO:0000256" key="3">
    <source>
        <dbReference type="ARBA" id="ARBA00014604"/>
    </source>
</evidence>
<evidence type="ECO:0000313" key="9">
    <source>
        <dbReference type="Proteomes" id="UP001652582"/>
    </source>
</evidence>
<evidence type="ECO:0000313" key="10">
    <source>
        <dbReference type="RefSeq" id="XP_023946744.2"/>
    </source>
</evidence>
<dbReference type="KEGG" id="bany:112052065"/>
<organism evidence="9 10">
    <name type="scientific">Bicyclus anynana</name>
    <name type="common">Squinting bush brown butterfly</name>
    <dbReference type="NCBI Taxonomy" id="110368"/>
    <lineage>
        <taxon>Eukaryota</taxon>
        <taxon>Metazoa</taxon>
        <taxon>Ecdysozoa</taxon>
        <taxon>Arthropoda</taxon>
        <taxon>Hexapoda</taxon>
        <taxon>Insecta</taxon>
        <taxon>Pterygota</taxon>
        <taxon>Neoptera</taxon>
        <taxon>Endopterygota</taxon>
        <taxon>Lepidoptera</taxon>
        <taxon>Glossata</taxon>
        <taxon>Ditrysia</taxon>
        <taxon>Papilionoidea</taxon>
        <taxon>Nymphalidae</taxon>
        <taxon>Satyrinae</taxon>
        <taxon>Satyrini</taxon>
        <taxon>Mycalesina</taxon>
        <taxon>Bicyclus</taxon>
    </lineage>
</organism>
<dbReference type="GeneID" id="112052065"/>
<evidence type="ECO:0000256" key="7">
    <source>
        <dbReference type="ARBA" id="ARBA00023128"/>
    </source>
</evidence>
<keyword evidence="8" id="KW-0472">Membrane</keyword>